<evidence type="ECO:0000313" key="2">
    <source>
        <dbReference type="EMBL" id="VVP54392.1"/>
    </source>
</evidence>
<dbReference type="GO" id="GO:0016887">
    <property type="term" value="F:ATP hydrolysis activity"/>
    <property type="evidence" value="ECO:0007669"/>
    <property type="project" value="InterPro"/>
</dbReference>
<dbReference type="AlphaFoldDB" id="A0A5E7PX77"/>
<dbReference type="Proteomes" id="UP000377224">
    <property type="component" value="Unassembled WGS sequence"/>
</dbReference>
<feature type="domain" description="ATPase AAA-type core" evidence="1">
    <location>
        <begin position="542"/>
        <end position="638"/>
    </location>
</feature>
<dbReference type="PANTHER" id="PTHR43581">
    <property type="entry name" value="ATP/GTP PHOSPHATASE"/>
    <property type="match status" value="1"/>
</dbReference>
<dbReference type="CDD" id="cd00267">
    <property type="entry name" value="ABC_ATPase"/>
    <property type="match status" value="1"/>
</dbReference>
<dbReference type="GO" id="GO:0005524">
    <property type="term" value="F:ATP binding"/>
    <property type="evidence" value="ECO:0007669"/>
    <property type="project" value="InterPro"/>
</dbReference>
<gene>
    <name evidence="2" type="ORF">PS896_05583</name>
</gene>
<organism evidence="2 3">
    <name type="scientific">Pseudomonas fluorescens</name>
    <dbReference type="NCBI Taxonomy" id="294"/>
    <lineage>
        <taxon>Bacteria</taxon>
        <taxon>Pseudomonadati</taxon>
        <taxon>Pseudomonadota</taxon>
        <taxon>Gammaproteobacteria</taxon>
        <taxon>Pseudomonadales</taxon>
        <taxon>Pseudomonadaceae</taxon>
        <taxon>Pseudomonas</taxon>
    </lineage>
</organism>
<dbReference type="InterPro" id="IPR003959">
    <property type="entry name" value="ATPase_AAA_core"/>
</dbReference>
<sequence>MDESILWLNRLLKVAAERQLDKSMPRIEFQQLLLYWLATYLVHWDSTKWSNEVANRSWAADRTVDDRAQLLMDYCQRGDKLSIRHGKIQEELSSLIGETLRNLDPDEQLALFDTLFYRIIIEIDIDRRHAQIGAAFTNGLSRKDGLIEVQGYSGEAFIVNFKLDRSNFLFRYTSEPGYLQDLPRLRLAVHQIESHLIKDQPTDFDHECLTLLDLTTHERQQWEKLLHRLQTGKLTARTLVLFKPVLGSARHEFNEIKSRLQYDDLLEATFDFTSYNGKGKPIRLRAWLLNRQKFHEGKTLCLDTRGLLTSVPHITAEQLAWFASAVSELWASPVKFRIAQFPQARLEMLQGLFSKYFYNGYKDVGGICQIHTSAHVLSSPLNGRLVPPSAKLDGKFSLLDKHLLVDLLDQTGSSPLCAYVIGDNGAGKSLLLASLIAHLEEQSISCAAIASGTADRFVTTNKKNRYRYMGDRTKGGKSAKSMEQRLLVLLKEAFKLTGRVQLFEKMLNLLGLKGRVYLAPIEFFSDFQPPVSVVERVKPIAEALREAVPVKGMTLALTPKDGQHMAKFSDLSSGEQQVLLLLGKIICCADRGVVLLIDEPEISLHVRWQQLLSGCFSLVAQELSTRFVIATHSPTLIANANDNISECFLAKNQQLYRIPPEQRHSVETILLEGFKTYTPHSREIAERCAALVSLAIREVNHSQGVDPAQKEKLESELADMEVIMKDAGSLQDERYTRDRQLIIQARAAIAETFRFSQSEMPA</sequence>
<dbReference type="RefSeq" id="WP_150648764.1">
    <property type="nucleotide sequence ID" value="NZ_CABVIN010000012.1"/>
</dbReference>
<dbReference type="SUPFAM" id="SSF52540">
    <property type="entry name" value="P-loop containing nucleoside triphosphate hydrolases"/>
    <property type="match status" value="1"/>
</dbReference>
<proteinExistence type="predicted"/>
<evidence type="ECO:0000313" key="3">
    <source>
        <dbReference type="Proteomes" id="UP000377224"/>
    </source>
</evidence>
<dbReference type="PANTHER" id="PTHR43581:SF2">
    <property type="entry name" value="EXCINUCLEASE ATPASE SUBUNIT"/>
    <property type="match status" value="1"/>
</dbReference>
<dbReference type="EMBL" id="CABVIN010000012">
    <property type="protein sequence ID" value="VVP54392.1"/>
    <property type="molecule type" value="Genomic_DNA"/>
</dbReference>
<dbReference type="Pfam" id="PF13304">
    <property type="entry name" value="AAA_21"/>
    <property type="match status" value="1"/>
</dbReference>
<dbReference type="Gene3D" id="3.40.50.300">
    <property type="entry name" value="P-loop containing nucleotide triphosphate hydrolases"/>
    <property type="match status" value="1"/>
</dbReference>
<accession>A0A5E7PX77</accession>
<evidence type="ECO:0000259" key="1">
    <source>
        <dbReference type="Pfam" id="PF13304"/>
    </source>
</evidence>
<dbReference type="InterPro" id="IPR051396">
    <property type="entry name" value="Bact_Antivir_Def_Nuclease"/>
</dbReference>
<name>A0A5E7PX77_PSEFL</name>
<dbReference type="InterPro" id="IPR027417">
    <property type="entry name" value="P-loop_NTPase"/>
</dbReference>
<protein>
    <recommendedName>
        <fullName evidence="1">ATPase AAA-type core domain-containing protein</fullName>
    </recommendedName>
</protein>
<reference evidence="2 3" key="1">
    <citation type="submission" date="2019-09" db="EMBL/GenBank/DDBJ databases">
        <authorList>
            <person name="Chandra G."/>
            <person name="Truman W A."/>
        </authorList>
    </citation>
    <scope>NUCLEOTIDE SEQUENCE [LARGE SCALE GENOMIC DNA]</scope>
    <source>
        <strain evidence="2">PS896</strain>
    </source>
</reference>